<dbReference type="GO" id="GO:0020037">
    <property type="term" value="F:heme binding"/>
    <property type="evidence" value="ECO:0007669"/>
    <property type="project" value="InterPro"/>
</dbReference>
<evidence type="ECO:0000313" key="9">
    <source>
        <dbReference type="EMBL" id="EPQ54140.1"/>
    </source>
</evidence>
<evidence type="ECO:0000256" key="1">
    <source>
        <dbReference type="ARBA" id="ARBA00001971"/>
    </source>
</evidence>
<dbReference type="KEGG" id="gtr:GLOTRDRAFT_130524"/>
<dbReference type="GO" id="GO:0005506">
    <property type="term" value="F:iron ion binding"/>
    <property type="evidence" value="ECO:0007669"/>
    <property type="project" value="InterPro"/>
</dbReference>
<keyword evidence="8" id="KW-1133">Transmembrane helix</keyword>
<feature type="transmembrane region" description="Helical" evidence="8">
    <location>
        <begin position="46"/>
        <end position="67"/>
    </location>
</feature>
<dbReference type="SUPFAM" id="SSF48264">
    <property type="entry name" value="Cytochrome P450"/>
    <property type="match status" value="1"/>
</dbReference>
<keyword evidence="4" id="KW-0479">Metal-binding</keyword>
<name>S7RII7_GLOTA</name>
<keyword evidence="8" id="KW-0472">Membrane</keyword>
<feature type="transmembrane region" description="Helical" evidence="8">
    <location>
        <begin position="129"/>
        <end position="149"/>
    </location>
</feature>
<comment type="pathway">
    <text evidence="2">Secondary metabolite biosynthesis.</text>
</comment>
<dbReference type="GO" id="GO:0004497">
    <property type="term" value="F:monooxygenase activity"/>
    <property type="evidence" value="ECO:0007669"/>
    <property type="project" value="UniProtKB-KW"/>
</dbReference>
<dbReference type="PANTHER" id="PTHR24305:SF187">
    <property type="entry name" value="P450, PUTATIVE (EUROFUNG)-RELATED"/>
    <property type="match status" value="1"/>
</dbReference>
<dbReference type="EMBL" id="KB469304">
    <property type="protein sequence ID" value="EPQ54140.1"/>
    <property type="molecule type" value="Genomic_DNA"/>
</dbReference>
<evidence type="ECO:0000256" key="5">
    <source>
        <dbReference type="ARBA" id="ARBA00023002"/>
    </source>
</evidence>
<dbReference type="InterPro" id="IPR001128">
    <property type="entry name" value="Cyt_P450"/>
</dbReference>
<dbReference type="eggNOG" id="KOG0158">
    <property type="taxonomic scope" value="Eukaryota"/>
</dbReference>
<dbReference type="AlphaFoldDB" id="S7RII7"/>
<protein>
    <submittedName>
        <fullName evidence="9">Cytochrome P450</fullName>
    </submittedName>
</protein>
<dbReference type="GO" id="GO:0016705">
    <property type="term" value="F:oxidoreductase activity, acting on paired donors, with incorporation or reduction of molecular oxygen"/>
    <property type="evidence" value="ECO:0007669"/>
    <property type="project" value="InterPro"/>
</dbReference>
<dbReference type="InterPro" id="IPR050121">
    <property type="entry name" value="Cytochrome_P450_monoxygenase"/>
</dbReference>
<accession>S7RII7</accession>
<dbReference type="InterPro" id="IPR036396">
    <property type="entry name" value="Cyt_P450_sf"/>
</dbReference>
<dbReference type="RefSeq" id="XP_007867469.1">
    <property type="nucleotide sequence ID" value="XM_007869278.1"/>
</dbReference>
<dbReference type="OrthoDB" id="3346544at2759"/>
<comment type="similarity">
    <text evidence="3">Belongs to the cytochrome P450 family.</text>
</comment>
<evidence type="ECO:0000256" key="7">
    <source>
        <dbReference type="ARBA" id="ARBA00023033"/>
    </source>
</evidence>
<dbReference type="HOGENOM" id="CLU_636231_0_0_1"/>
<evidence type="ECO:0000256" key="4">
    <source>
        <dbReference type="ARBA" id="ARBA00022723"/>
    </source>
</evidence>
<feature type="transmembrane region" description="Helical" evidence="8">
    <location>
        <begin position="21"/>
        <end position="39"/>
    </location>
</feature>
<keyword evidence="6" id="KW-0408">Iron</keyword>
<evidence type="ECO:0000256" key="2">
    <source>
        <dbReference type="ARBA" id="ARBA00005179"/>
    </source>
</evidence>
<evidence type="ECO:0000256" key="3">
    <source>
        <dbReference type="ARBA" id="ARBA00010617"/>
    </source>
</evidence>
<sequence>MGLLVTGTNATAPIVSASLQGIVYGFSTCTFAITIWVLALQKGIRVHYGMLIVACTLWGLSTIRMILDIYLTTHAFVAYMFSRPLGPEESLSSFNKPPQLLDNTIYGLQTLIGDAVVIYRCYIVWKSWVAVVFPLLCWGASLGSILYILNSSAKGQTGPQIILFYSLTLATNLSATPSINTFAALTELKGRQELHAKYRPIVRIRPNELSVTDADLLPSIMGPDGVPKRPCRRISGKKGAGAKEAKGRSLIGARNKDQHAEVRRVWNQAFTPTAVKGYEPAIARRAAQLVDELKGSLEKYGNTGRVDLAQWTSFFTFDIMGDIAGGFELMCNGDEHQLVQNLEKGLYLPALTQQIPWASDFLPYFPFLGQYMKALAQLGHKQATRRLNEGSVYDDLFYYLLNDPDAKGAQTPIPIVVSNSVSSIIAGSDIV</sequence>
<keyword evidence="7" id="KW-0503">Monooxygenase</keyword>
<keyword evidence="8" id="KW-0812">Transmembrane</keyword>
<keyword evidence="5" id="KW-0560">Oxidoreductase</keyword>
<dbReference type="STRING" id="670483.S7RII7"/>
<dbReference type="Proteomes" id="UP000030669">
    <property type="component" value="Unassembled WGS sequence"/>
</dbReference>
<reference evidence="9 10" key="1">
    <citation type="journal article" date="2012" name="Science">
        <title>The Paleozoic origin of enzymatic lignin decomposition reconstructed from 31 fungal genomes.</title>
        <authorList>
            <person name="Floudas D."/>
            <person name="Binder M."/>
            <person name="Riley R."/>
            <person name="Barry K."/>
            <person name="Blanchette R.A."/>
            <person name="Henrissat B."/>
            <person name="Martinez A.T."/>
            <person name="Otillar R."/>
            <person name="Spatafora J.W."/>
            <person name="Yadav J.S."/>
            <person name="Aerts A."/>
            <person name="Benoit I."/>
            <person name="Boyd A."/>
            <person name="Carlson A."/>
            <person name="Copeland A."/>
            <person name="Coutinho P.M."/>
            <person name="de Vries R.P."/>
            <person name="Ferreira P."/>
            <person name="Findley K."/>
            <person name="Foster B."/>
            <person name="Gaskell J."/>
            <person name="Glotzer D."/>
            <person name="Gorecki P."/>
            <person name="Heitman J."/>
            <person name="Hesse C."/>
            <person name="Hori C."/>
            <person name="Igarashi K."/>
            <person name="Jurgens J.A."/>
            <person name="Kallen N."/>
            <person name="Kersten P."/>
            <person name="Kohler A."/>
            <person name="Kuees U."/>
            <person name="Kumar T.K.A."/>
            <person name="Kuo A."/>
            <person name="LaButti K."/>
            <person name="Larrondo L.F."/>
            <person name="Lindquist E."/>
            <person name="Ling A."/>
            <person name="Lombard V."/>
            <person name="Lucas S."/>
            <person name="Lundell T."/>
            <person name="Martin R."/>
            <person name="McLaughlin D.J."/>
            <person name="Morgenstern I."/>
            <person name="Morin E."/>
            <person name="Murat C."/>
            <person name="Nagy L.G."/>
            <person name="Nolan M."/>
            <person name="Ohm R.A."/>
            <person name="Patyshakuliyeva A."/>
            <person name="Rokas A."/>
            <person name="Ruiz-Duenas F.J."/>
            <person name="Sabat G."/>
            <person name="Salamov A."/>
            <person name="Samejima M."/>
            <person name="Schmutz J."/>
            <person name="Slot J.C."/>
            <person name="St John F."/>
            <person name="Stenlid J."/>
            <person name="Sun H."/>
            <person name="Sun S."/>
            <person name="Syed K."/>
            <person name="Tsang A."/>
            <person name="Wiebenga A."/>
            <person name="Young D."/>
            <person name="Pisabarro A."/>
            <person name="Eastwood D.C."/>
            <person name="Martin F."/>
            <person name="Cullen D."/>
            <person name="Grigoriev I.V."/>
            <person name="Hibbett D.S."/>
        </authorList>
    </citation>
    <scope>NUCLEOTIDE SEQUENCE [LARGE SCALE GENOMIC DNA]</scope>
    <source>
        <strain evidence="9 10">ATCC 11539</strain>
    </source>
</reference>
<keyword evidence="10" id="KW-1185">Reference proteome</keyword>
<dbReference type="Gene3D" id="1.10.630.10">
    <property type="entry name" value="Cytochrome P450"/>
    <property type="match status" value="1"/>
</dbReference>
<evidence type="ECO:0000256" key="8">
    <source>
        <dbReference type="SAM" id="Phobius"/>
    </source>
</evidence>
<dbReference type="GeneID" id="19302117"/>
<feature type="transmembrane region" description="Helical" evidence="8">
    <location>
        <begin position="161"/>
        <end position="185"/>
    </location>
</feature>
<comment type="cofactor">
    <cofactor evidence="1">
        <name>heme</name>
        <dbReference type="ChEBI" id="CHEBI:30413"/>
    </cofactor>
</comment>
<organism evidence="9 10">
    <name type="scientific">Gloeophyllum trabeum (strain ATCC 11539 / FP-39264 / Madison 617)</name>
    <name type="common">Brown rot fungus</name>
    <dbReference type="NCBI Taxonomy" id="670483"/>
    <lineage>
        <taxon>Eukaryota</taxon>
        <taxon>Fungi</taxon>
        <taxon>Dikarya</taxon>
        <taxon>Basidiomycota</taxon>
        <taxon>Agaricomycotina</taxon>
        <taxon>Agaricomycetes</taxon>
        <taxon>Gloeophyllales</taxon>
        <taxon>Gloeophyllaceae</taxon>
        <taxon>Gloeophyllum</taxon>
    </lineage>
</organism>
<evidence type="ECO:0000256" key="6">
    <source>
        <dbReference type="ARBA" id="ARBA00023004"/>
    </source>
</evidence>
<dbReference type="Pfam" id="PF00067">
    <property type="entry name" value="p450"/>
    <property type="match status" value="1"/>
</dbReference>
<evidence type="ECO:0000313" key="10">
    <source>
        <dbReference type="Proteomes" id="UP000030669"/>
    </source>
</evidence>
<proteinExistence type="inferred from homology"/>
<dbReference type="PANTHER" id="PTHR24305">
    <property type="entry name" value="CYTOCHROME P450"/>
    <property type="match status" value="1"/>
</dbReference>
<gene>
    <name evidence="9" type="ORF">GLOTRDRAFT_130524</name>
</gene>